<dbReference type="InterPro" id="IPR000477">
    <property type="entry name" value="RT_dom"/>
</dbReference>
<dbReference type="EMBL" id="UZAH01027443">
    <property type="protein sequence ID" value="VDO91672.1"/>
    <property type="molecule type" value="Genomic_DNA"/>
</dbReference>
<gene>
    <name evidence="2" type="ORF">HPBE_LOCUS12305</name>
</gene>
<accession>A0A3P8D5S5</accession>
<evidence type="ECO:0000313" key="2">
    <source>
        <dbReference type="EMBL" id="VDO91672.1"/>
    </source>
</evidence>
<reference evidence="4" key="2">
    <citation type="submission" date="2019-09" db="UniProtKB">
        <authorList>
            <consortium name="WormBaseParasite"/>
        </authorList>
    </citation>
    <scope>IDENTIFICATION</scope>
</reference>
<feature type="domain" description="Reverse transcriptase" evidence="1">
    <location>
        <begin position="1"/>
        <end position="200"/>
    </location>
</feature>
<sequence length="200" mass="22580">MKDLNWDDKGYLVDGKRISKLRFADDIVLISTSTAEVEEMLNELNVAGMSQRYCSHLYQHGRSRGNAERAQCGSTSTTTSTSRRMLLETSTTIQLFDRKLKIPIGKGIRQRDTISPKLFTAALQDAMKDLNWDDKGYLVDGKRISKLRFADDIVLISTSTAEVEEMLNELNVAGMKIGLDMNMSKTQFMVNQWCDTGPVR</sequence>
<evidence type="ECO:0000259" key="1">
    <source>
        <dbReference type="PROSITE" id="PS50878"/>
    </source>
</evidence>
<dbReference type="OrthoDB" id="410104at2759"/>
<keyword evidence="3" id="KW-1185">Reference proteome</keyword>
<dbReference type="PANTHER" id="PTHR47027">
    <property type="entry name" value="REVERSE TRANSCRIPTASE DOMAIN-CONTAINING PROTEIN"/>
    <property type="match status" value="1"/>
</dbReference>
<dbReference type="Pfam" id="PF00078">
    <property type="entry name" value="RVT_1"/>
    <property type="match status" value="1"/>
</dbReference>
<dbReference type="PROSITE" id="PS50878">
    <property type="entry name" value="RT_POL"/>
    <property type="match status" value="1"/>
</dbReference>
<accession>A0A183FVG6</accession>
<dbReference type="Gene3D" id="3.30.70.270">
    <property type="match status" value="1"/>
</dbReference>
<dbReference type="InterPro" id="IPR043128">
    <property type="entry name" value="Rev_trsase/Diguanyl_cyclase"/>
</dbReference>
<dbReference type="PANTHER" id="PTHR47027:SF29">
    <property type="entry name" value="C2H2-TYPE DOMAIN-CONTAINING PROTEIN"/>
    <property type="match status" value="1"/>
</dbReference>
<evidence type="ECO:0000313" key="4">
    <source>
        <dbReference type="WBParaSite" id="HPBE_0001230401-mRNA-1"/>
    </source>
</evidence>
<evidence type="ECO:0000313" key="3">
    <source>
        <dbReference type="Proteomes" id="UP000050761"/>
    </source>
</evidence>
<dbReference type="AlphaFoldDB" id="A0A183FVG6"/>
<dbReference type="WBParaSite" id="HPBE_0001230401-mRNA-1">
    <property type="protein sequence ID" value="HPBE_0001230401-mRNA-1"/>
    <property type="gene ID" value="HPBE_0001230401"/>
</dbReference>
<protein>
    <submittedName>
        <fullName evidence="4">Reverse transcriptase domain-containing protein</fullName>
    </submittedName>
</protein>
<name>A0A183FVG6_HELPZ</name>
<dbReference type="Proteomes" id="UP000050761">
    <property type="component" value="Unassembled WGS sequence"/>
</dbReference>
<organism evidence="3 4">
    <name type="scientific">Heligmosomoides polygyrus</name>
    <name type="common">Parasitic roundworm</name>
    <dbReference type="NCBI Taxonomy" id="6339"/>
    <lineage>
        <taxon>Eukaryota</taxon>
        <taxon>Metazoa</taxon>
        <taxon>Ecdysozoa</taxon>
        <taxon>Nematoda</taxon>
        <taxon>Chromadorea</taxon>
        <taxon>Rhabditida</taxon>
        <taxon>Rhabditina</taxon>
        <taxon>Rhabditomorpha</taxon>
        <taxon>Strongyloidea</taxon>
        <taxon>Heligmosomidae</taxon>
        <taxon>Heligmosomoides</taxon>
    </lineage>
</organism>
<reference evidence="2 3" key="1">
    <citation type="submission" date="2018-11" db="EMBL/GenBank/DDBJ databases">
        <authorList>
            <consortium name="Pathogen Informatics"/>
        </authorList>
    </citation>
    <scope>NUCLEOTIDE SEQUENCE [LARGE SCALE GENOMIC DNA]</scope>
</reference>
<proteinExistence type="predicted"/>